<accession>A0A7J8EKD1</accession>
<dbReference type="Proteomes" id="UP000593571">
    <property type="component" value="Unassembled WGS sequence"/>
</dbReference>
<gene>
    <name evidence="3" type="ORF">HJG63_006615</name>
</gene>
<dbReference type="FunFam" id="1.25.40.540:FF:000003">
    <property type="entry name" value="Immunoglobulin (CD79A)-binding protein 1"/>
    <property type="match status" value="1"/>
</dbReference>
<feature type="region of interest" description="Disordered" evidence="2">
    <location>
        <begin position="266"/>
        <end position="314"/>
    </location>
</feature>
<evidence type="ECO:0000256" key="1">
    <source>
        <dbReference type="ARBA" id="ARBA00034730"/>
    </source>
</evidence>
<dbReference type="Pfam" id="PF04177">
    <property type="entry name" value="TAP42"/>
    <property type="match status" value="1"/>
</dbReference>
<dbReference type="GO" id="GO:0051721">
    <property type="term" value="F:protein phosphatase 2A binding"/>
    <property type="evidence" value="ECO:0007669"/>
    <property type="project" value="TreeGrafter"/>
</dbReference>
<feature type="compositionally biased region" description="Basic and acidic residues" evidence="2">
    <location>
        <begin position="289"/>
        <end position="304"/>
    </location>
</feature>
<dbReference type="GO" id="GO:0005829">
    <property type="term" value="C:cytosol"/>
    <property type="evidence" value="ECO:0007669"/>
    <property type="project" value="TreeGrafter"/>
</dbReference>
<dbReference type="InterPro" id="IPR038511">
    <property type="entry name" value="TAP42/TAP46-like_sf"/>
</dbReference>
<dbReference type="PANTHER" id="PTHR10933">
    <property type="entry name" value="IMMUNOGLOBULIN-BINDING PROTEIN 1"/>
    <property type="match status" value="1"/>
</dbReference>
<dbReference type="PANTHER" id="PTHR10933:SF9">
    <property type="entry name" value="IMMUNOGLOBULIN-BINDING PROTEIN 1"/>
    <property type="match status" value="1"/>
</dbReference>
<dbReference type="Gene3D" id="6.10.250.1140">
    <property type="match status" value="1"/>
</dbReference>
<evidence type="ECO:0000256" key="2">
    <source>
        <dbReference type="SAM" id="MobiDB-lite"/>
    </source>
</evidence>
<evidence type="ECO:0000313" key="4">
    <source>
        <dbReference type="Proteomes" id="UP000593571"/>
    </source>
</evidence>
<dbReference type="Gene3D" id="1.25.40.540">
    <property type="entry name" value="TAP42-like family"/>
    <property type="match status" value="1"/>
</dbReference>
<feature type="compositionally biased region" description="Acidic residues" evidence="2">
    <location>
        <begin position="279"/>
        <end position="288"/>
    </location>
</feature>
<feature type="compositionally biased region" description="Basic and acidic residues" evidence="2">
    <location>
        <begin position="266"/>
        <end position="278"/>
    </location>
</feature>
<keyword evidence="4" id="KW-1185">Reference proteome</keyword>
<dbReference type="EMBL" id="JACASE010000009">
    <property type="protein sequence ID" value="KAF6435609.1"/>
    <property type="molecule type" value="Genomic_DNA"/>
</dbReference>
<dbReference type="GO" id="GO:0035303">
    <property type="term" value="P:regulation of dephosphorylation"/>
    <property type="evidence" value="ECO:0007669"/>
    <property type="project" value="TreeGrafter"/>
</dbReference>
<evidence type="ECO:0000313" key="3">
    <source>
        <dbReference type="EMBL" id="KAF6435609.1"/>
    </source>
</evidence>
<sequence>MAAAEDDELLPRLPDLFETGQQLLDEVEVAAEPTGSRAVQDKVSKGLDLLKTAAEMLSQLDLFSRNEDLEEIASTDLKYLMLPAFQGALAMKQVNPSKRLDHLQQAREHFSNYLTQCQHYHVAEFQLPKAKDNSAENNTASSSVAYPNLFAMAAQRQAKIERYKQRKELERRLAAQKAAVESGQADDEQVREYYLLHLRRWVVVSLEELESIDQEMKPFILTRNAAQAKVFGAGYPSLATMTVHDWYDQHQKRGVLPDQGIAKTSSEVRKAARRQEELDIKEDEEDEETLQRAREWDDWKDTHPRGYGNRQNMG</sequence>
<reference evidence="3 4" key="1">
    <citation type="journal article" date="2020" name="Nature">
        <title>Six reference-quality genomes reveal evolution of bat adaptations.</title>
        <authorList>
            <person name="Jebb D."/>
            <person name="Huang Z."/>
            <person name="Pippel M."/>
            <person name="Hughes G.M."/>
            <person name="Lavrichenko K."/>
            <person name="Devanna P."/>
            <person name="Winkler S."/>
            <person name="Jermiin L.S."/>
            <person name="Skirmuntt E.C."/>
            <person name="Katzourakis A."/>
            <person name="Burkitt-Gray L."/>
            <person name="Ray D.A."/>
            <person name="Sullivan K.A.M."/>
            <person name="Roscito J.G."/>
            <person name="Kirilenko B.M."/>
            <person name="Davalos L.M."/>
            <person name="Corthals A.P."/>
            <person name="Power M.L."/>
            <person name="Jones G."/>
            <person name="Ransome R.D."/>
            <person name="Dechmann D.K.N."/>
            <person name="Locatelli A.G."/>
            <person name="Puechmaille S.J."/>
            <person name="Fedrigo O."/>
            <person name="Jarvis E.D."/>
            <person name="Hiller M."/>
            <person name="Vernes S.C."/>
            <person name="Myers E.W."/>
            <person name="Teeling E.C."/>
        </authorList>
    </citation>
    <scope>NUCLEOTIDE SEQUENCE [LARGE SCALE GENOMIC DNA]</scope>
    <source>
        <strain evidence="3">MRouAeg1</strain>
        <tissue evidence="3">Muscle</tissue>
    </source>
</reference>
<proteinExistence type="inferred from homology"/>
<dbReference type="GO" id="GO:0009966">
    <property type="term" value="P:regulation of signal transduction"/>
    <property type="evidence" value="ECO:0007669"/>
    <property type="project" value="InterPro"/>
</dbReference>
<protein>
    <submittedName>
        <fullName evidence="3">Immunoglobulin binding protein 1</fullName>
    </submittedName>
</protein>
<dbReference type="InterPro" id="IPR007304">
    <property type="entry name" value="TAP46-like"/>
</dbReference>
<comment type="caution">
    <text evidence="3">The sequence shown here is derived from an EMBL/GenBank/DDBJ whole genome shotgun (WGS) entry which is preliminary data.</text>
</comment>
<dbReference type="AlphaFoldDB" id="A0A7J8EKD1"/>
<name>A0A7J8EKD1_ROUAE</name>
<comment type="similarity">
    <text evidence="1">Belongs to the IGBP1/TAP42 family.</text>
</comment>
<organism evidence="3 4">
    <name type="scientific">Rousettus aegyptiacus</name>
    <name type="common">Egyptian fruit bat</name>
    <name type="synonym">Pteropus aegyptiacus</name>
    <dbReference type="NCBI Taxonomy" id="9407"/>
    <lineage>
        <taxon>Eukaryota</taxon>
        <taxon>Metazoa</taxon>
        <taxon>Chordata</taxon>
        <taxon>Craniata</taxon>
        <taxon>Vertebrata</taxon>
        <taxon>Euteleostomi</taxon>
        <taxon>Mammalia</taxon>
        <taxon>Eutheria</taxon>
        <taxon>Laurasiatheria</taxon>
        <taxon>Chiroptera</taxon>
        <taxon>Yinpterochiroptera</taxon>
        <taxon>Pteropodoidea</taxon>
        <taxon>Pteropodidae</taxon>
        <taxon>Rousettinae</taxon>
        <taxon>Rousettus</taxon>
    </lineage>
</organism>